<proteinExistence type="predicted"/>
<keyword evidence="2" id="KW-0378">Hydrolase</keyword>
<dbReference type="STRING" id="870242.cpu_00090"/>
<keyword evidence="3" id="KW-1185">Reference proteome</keyword>
<protein>
    <submittedName>
        <fullName evidence="2">Alpha/beta hydrolase</fullName>
    </submittedName>
</protein>
<dbReference type="PANTHER" id="PTHR11614">
    <property type="entry name" value="PHOSPHOLIPASE-RELATED"/>
    <property type="match status" value="1"/>
</dbReference>
<evidence type="ECO:0000313" key="3">
    <source>
        <dbReference type="Proteomes" id="UP000187485"/>
    </source>
</evidence>
<accession>A0A1L8CRQ2</accession>
<dbReference type="SUPFAM" id="SSF53474">
    <property type="entry name" value="alpha/beta-Hydrolases"/>
    <property type="match status" value="1"/>
</dbReference>
<dbReference type="InterPro" id="IPR029058">
    <property type="entry name" value="AB_hydrolase_fold"/>
</dbReference>
<dbReference type="AlphaFoldDB" id="A0A1L8CRQ2"/>
<organism evidence="2 3">
    <name type="scientific">Carboxydothermus pertinax</name>
    <dbReference type="NCBI Taxonomy" id="870242"/>
    <lineage>
        <taxon>Bacteria</taxon>
        <taxon>Bacillati</taxon>
        <taxon>Bacillota</taxon>
        <taxon>Clostridia</taxon>
        <taxon>Thermoanaerobacterales</taxon>
        <taxon>Thermoanaerobacteraceae</taxon>
        <taxon>Carboxydothermus</taxon>
    </lineage>
</organism>
<dbReference type="InterPro" id="IPR022742">
    <property type="entry name" value="Hydrolase_4"/>
</dbReference>
<comment type="caution">
    <text evidence="2">The sequence shown here is derived from an EMBL/GenBank/DDBJ whole genome shotgun (WGS) entry which is preliminary data.</text>
</comment>
<dbReference type="RefSeq" id="WP_075857934.1">
    <property type="nucleotide sequence ID" value="NZ_BDJK01000001.1"/>
</dbReference>
<dbReference type="GO" id="GO:0016787">
    <property type="term" value="F:hydrolase activity"/>
    <property type="evidence" value="ECO:0007669"/>
    <property type="project" value="UniProtKB-KW"/>
</dbReference>
<dbReference type="InterPro" id="IPR051044">
    <property type="entry name" value="MAG_DAG_Lipase"/>
</dbReference>
<feature type="domain" description="Serine aminopeptidase S33" evidence="1">
    <location>
        <begin position="28"/>
        <end position="292"/>
    </location>
</feature>
<name>A0A1L8CRQ2_9THEO</name>
<evidence type="ECO:0000259" key="1">
    <source>
        <dbReference type="Pfam" id="PF12146"/>
    </source>
</evidence>
<evidence type="ECO:0000313" key="2">
    <source>
        <dbReference type="EMBL" id="GAV21499.1"/>
    </source>
</evidence>
<gene>
    <name evidence="2" type="ORF">cpu_00090</name>
</gene>
<dbReference type="Gene3D" id="3.40.50.1820">
    <property type="entry name" value="alpha/beta hydrolase"/>
    <property type="match status" value="1"/>
</dbReference>
<dbReference type="Pfam" id="PF12146">
    <property type="entry name" value="Hydrolase_4"/>
    <property type="match status" value="1"/>
</dbReference>
<dbReference type="EMBL" id="BDJK01000001">
    <property type="protein sequence ID" value="GAV21499.1"/>
    <property type="molecule type" value="Genomic_DNA"/>
</dbReference>
<reference evidence="3" key="1">
    <citation type="submission" date="2016-12" db="EMBL/GenBank/DDBJ databases">
        <title>Draft Genome Sequences od Carboxydothermus pertinax and islandicus, Hydrogenogenic Carboxydotrophic Bacteria.</title>
        <authorList>
            <person name="Fukuyama Y."/>
            <person name="Ohmae K."/>
            <person name="Yoneda Y."/>
            <person name="Yoshida T."/>
            <person name="Sako Y."/>
        </authorList>
    </citation>
    <scope>NUCLEOTIDE SEQUENCE [LARGE SCALE GENOMIC DNA]</scope>
    <source>
        <strain evidence="3">Ug1</strain>
    </source>
</reference>
<sequence length="308" mass="35149">MGFTNFIFKASDGQKIYCYRWSPLEEVKPRAVIYIAHGMAETAVRYERFASVLIKKGYLVYAHDHRGHGKTAKSLLEIGYLGPDGFNRMVQDIKEIIDFVKGENSGVPIILFGHSMGSFLTQRYISLYGESINGVILSGTSGAPGPIVNLGIWQAKKEVERFGPRHRSTRLTQLTFGSYNKKFKPNRTEFDWLSRDHEEVLKYINDPYCGGVFTASFYYDFLRGLKETFRPENLRKIPKELPIFIISGDHDPVGSMGKGVLKLIKTYEKLGLTRVTYKLYPGGRHEMLNETNREEVVKDILSWLSKVV</sequence>
<dbReference type="Proteomes" id="UP000187485">
    <property type="component" value="Unassembled WGS sequence"/>
</dbReference>
<dbReference type="OrthoDB" id="9806902at2"/>